<feature type="binding site" evidence="3">
    <location>
        <position position="285"/>
    </location>
    <ligand>
        <name>Mg(2+)</name>
        <dbReference type="ChEBI" id="CHEBI:18420"/>
        <label>1</label>
    </ligand>
</feature>
<evidence type="ECO:0000256" key="2">
    <source>
        <dbReference type="ARBA" id="ARBA00022801"/>
    </source>
</evidence>
<keyword evidence="5" id="KW-1185">Reference proteome</keyword>
<reference evidence="4 5" key="1">
    <citation type="journal article" date="2015" name="Genome Announc.">
        <title>Expanding the biotechnology potential of lactobacilli through comparative genomics of 213 strains and associated genera.</title>
        <authorList>
            <person name="Sun Z."/>
            <person name="Harris H.M."/>
            <person name="McCann A."/>
            <person name="Guo C."/>
            <person name="Argimon S."/>
            <person name="Zhang W."/>
            <person name="Yang X."/>
            <person name="Jeffery I.B."/>
            <person name="Cooney J.C."/>
            <person name="Kagawa T.F."/>
            <person name="Liu W."/>
            <person name="Song Y."/>
            <person name="Salvetti E."/>
            <person name="Wrobel A."/>
            <person name="Rasinkangas P."/>
            <person name="Parkhill J."/>
            <person name="Rea M.C."/>
            <person name="O'Sullivan O."/>
            <person name="Ritari J."/>
            <person name="Douillard F.P."/>
            <person name="Paul Ross R."/>
            <person name="Yang R."/>
            <person name="Briner A.E."/>
            <person name="Felis G.E."/>
            <person name="de Vos W.M."/>
            <person name="Barrangou R."/>
            <person name="Klaenhammer T.R."/>
            <person name="Caufield P.W."/>
            <person name="Cui Y."/>
            <person name="Zhang H."/>
            <person name="O'Toole P.W."/>
        </authorList>
    </citation>
    <scope>NUCLEOTIDE SEQUENCE [LARGE SCALE GENOMIC DNA]</scope>
    <source>
        <strain evidence="4 5">DSM 20253</strain>
    </source>
</reference>
<dbReference type="InterPro" id="IPR036705">
    <property type="entry name" value="Ribosyl_crysJ1_sf"/>
</dbReference>
<comment type="cofactor">
    <cofactor evidence="3">
        <name>Mg(2+)</name>
        <dbReference type="ChEBI" id="CHEBI:18420"/>
    </cofactor>
    <text evidence="3">Binds 2 magnesium ions per subunit.</text>
</comment>
<dbReference type="STRING" id="1423796.FC24_GL000984"/>
<dbReference type="Gene3D" id="1.10.4080.10">
    <property type="entry name" value="ADP-ribosylation/Crystallin J1"/>
    <property type="match status" value="1"/>
</dbReference>
<dbReference type="InterPro" id="IPR005502">
    <property type="entry name" value="Ribosyl_crysJ1"/>
</dbReference>
<dbReference type="PANTHER" id="PTHR16222">
    <property type="entry name" value="ADP-RIBOSYLGLYCOHYDROLASE"/>
    <property type="match status" value="1"/>
</dbReference>
<dbReference type="EMBL" id="AYYI01000026">
    <property type="protein sequence ID" value="KRM98750.1"/>
    <property type="molecule type" value="Genomic_DNA"/>
</dbReference>
<gene>
    <name evidence="4" type="ORF">FC24_GL000984</name>
</gene>
<accession>A0A0R2D3P0</accession>
<dbReference type="GO" id="GO:0016787">
    <property type="term" value="F:hydrolase activity"/>
    <property type="evidence" value="ECO:0007669"/>
    <property type="project" value="UniProtKB-KW"/>
</dbReference>
<keyword evidence="3" id="KW-0460">Magnesium</keyword>
<dbReference type="Pfam" id="PF03747">
    <property type="entry name" value="ADP_ribosyl_GH"/>
    <property type="match status" value="1"/>
</dbReference>
<feature type="binding site" evidence="3">
    <location>
        <position position="284"/>
    </location>
    <ligand>
        <name>Mg(2+)</name>
        <dbReference type="ChEBI" id="CHEBI:18420"/>
        <label>1</label>
    </ligand>
</feature>
<keyword evidence="2 4" id="KW-0378">Hydrolase</keyword>
<organism evidence="4 5">
    <name type="scientific">Loigolactobacillus rennini DSM 20253</name>
    <dbReference type="NCBI Taxonomy" id="1423796"/>
    <lineage>
        <taxon>Bacteria</taxon>
        <taxon>Bacillati</taxon>
        <taxon>Bacillota</taxon>
        <taxon>Bacilli</taxon>
        <taxon>Lactobacillales</taxon>
        <taxon>Lactobacillaceae</taxon>
        <taxon>Loigolactobacillus</taxon>
    </lineage>
</organism>
<evidence type="ECO:0000256" key="1">
    <source>
        <dbReference type="ARBA" id="ARBA00010702"/>
    </source>
</evidence>
<comment type="similarity">
    <text evidence="1">Belongs to the ADP-ribosylglycohydrolase family.</text>
</comment>
<dbReference type="GO" id="GO:0046872">
    <property type="term" value="F:metal ion binding"/>
    <property type="evidence" value="ECO:0007669"/>
    <property type="project" value="UniProtKB-KW"/>
</dbReference>
<dbReference type="RefSeq" id="WP_057873619.1">
    <property type="nucleotide sequence ID" value="NZ_AYYI01000026.1"/>
</dbReference>
<evidence type="ECO:0000313" key="4">
    <source>
        <dbReference type="EMBL" id="KRM98750.1"/>
    </source>
</evidence>
<comment type="caution">
    <text evidence="4">The sequence shown here is derived from an EMBL/GenBank/DDBJ whole genome shotgun (WGS) entry which is preliminary data.</text>
</comment>
<evidence type="ECO:0000256" key="3">
    <source>
        <dbReference type="PIRSR" id="PIRSR605502-1"/>
    </source>
</evidence>
<sequence>MQDKKRILGTIYGQAIGDSMGMPTELWPVQQIQQKFGNKVTTFLDGTSDNEIAANFTKGEYTDDTNQALAIIEALIESDWKPNKKIIVKHILDWANKAGAWTNNILGPSSKAALKAIRAGQDPNEITKTALTNGCGMRIAPIGALFEPAQLNELVKMVYEVTRITHSSDVAISGACLIAGAVTAGTANYNWDEIVHYAITASDTGFSLGAPTWAAKVKDRTKLGIKLAQEYRYDEHEFSKAVYDLIGTGTMISESIPAALTIAYYTRSVKHCAILCTNLGGDTDTIGAMATAICGAKEGVDAIPTDWVKLINKKNPQHNIEKIAEKMMTFRQNN</sequence>
<dbReference type="PANTHER" id="PTHR16222:SF24">
    <property type="entry name" value="ADP-RIBOSYLHYDROLASE ARH3"/>
    <property type="match status" value="1"/>
</dbReference>
<keyword evidence="3" id="KW-0479">Metal-binding</keyword>
<proteinExistence type="inferred from homology"/>
<feature type="binding site" evidence="3">
    <location>
        <position position="63"/>
    </location>
    <ligand>
        <name>Mg(2+)</name>
        <dbReference type="ChEBI" id="CHEBI:18420"/>
        <label>1</label>
    </ligand>
</feature>
<evidence type="ECO:0000313" key="5">
    <source>
        <dbReference type="Proteomes" id="UP000051638"/>
    </source>
</evidence>
<feature type="binding site" evidence="3">
    <location>
        <position position="282"/>
    </location>
    <ligand>
        <name>Mg(2+)</name>
        <dbReference type="ChEBI" id="CHEBI:18420"/>
        <label>1</label>
    </ligand>
</feature>
<dbReference type="Proteomes" id="UP000051638">
    <property type="component" value="Unassembled WGS sequence"/>
</dbReference>
<dbReference type="InterPro" id="IPR050792">
    <property type="entry name" value="ADP-ribosylglycohydrolase"/>
</dbReference>
<feature type="binding site" evidence="3">
    <location>
        <position position="62"/>
    </location>
    <ligand>
        <name>Mg(2+)</name>
        <dbReference type="ChEBI" id="CHEBI:18420"/>
        <label>1</label>
    </ligand>
</feature>
<name>A0A0R2D3P0_9LACO</name>
<dbReference type="OrthoDB" id="9798107at2"/>
<protein>
    <submittedName>
        <fullName evidence="4">ADP-ribosylglycohydrolase</fullName>
    </submittedName>
</protein>
<dbReference type="SUPFAM" id="SSF101478">
    <property type="entry name" value="ADP-ribosylglycohydrolase"/>
    <property type="match status" value="1"/>
</dbReference>
<dbReference type="PATRIC" id="fig|1423796.3.peg.1006"/>
<dbReference type="AlphaFoldDB" id="A0A0R2D3P0"/>
<feature type="binding site" evidence="3">
    <location>
        <position position="64"/>
    </location>
    <ligand>
        <name>Mg(2+)</name>
        <dbReference type="ChEBI" id="CHEBI:18420"/>
        <label>1</label>
    </ligand>
</feature>